<feature type="compositionally biased region" description="Polar residues" evidence="6">
    <location>
        <begin position="510"/>
        <end position="528"/>
    </location>
</feature>
<organism evidence="8 9">
    <name type="scientific">Triplophysa tibetana</name>
    <dbReference type="NCBI Taxonomy" id="1572043"/>
    <lineage>
        <taxon>Eukaryota</taxon>
        <taxon>Metazoa</taxon>
        <taxon>Chordata</taxon>
        <taxon>Craniata</taxon>
        <taxon>Vertebrata</taxon>
        <taxon>Euteleostomi</taxon>
        <taxon>Actinopterygii</taxon>
        <taxon>Neopterygii</taxon>
        <taxon>Teleostei</taxon>
        <taxon>Ostariophysi</taxon>
        <taxon>Cypriniformes</taxon>
        <taxon>Nemacheilidae</taxon>
        <taxon>Triplophysa</taxon>
    </lineage>
</organism>
<feature type="region of interest" description="Disordered" evidence="6">
    <location>
        <begin position="497"/>
        <end position="536"/>
    </location>
</feature>
<proteinExistence type="predicted"/>
<sequence length="567" mass="60466">MTYASDRLYDEVIRRNLGLYTEKVKASEILPFLPCLTITDREEVEAKIISAGNSAAVQILLGNLRRRGNWPEDLINALMRFDHTTLADQLRDAYDRIRGRTNNAAAALAQAPASDSTAAATKTVTTHTVPVTTPPILTPTSVNAPAQTTATSNIAAQVPPPASDQHVEQVPAPATSPEPASQPQIPPPVVVSSQTSLPVVPTSEVASSKVSNQGGATENETTLSDTPDGQTTTSFADGKVLFSSGAPASSSSASLSHTTNSHSISQSSQNSEKGKVQIAVEETAEKFPVQDNNFPLNMEPEKCSDPTVNETVQTTNTVRMPIKAQTTAIRIPQPTPSAPAEVVIHCLPSVSQDYFSKPDVLRPDEEEPCSTTTDDLEISRTPVPSAELGHSSSLKHSSKPLSSINESSDASSSQNLAQEDHYESLCESEAGTLTSIIHFAEEGSAENLNGQTPKMLGYTLNSCGGSENLQHSKGISKDQPVQIYENTEGVGCLRKLPSRGAIRPSDQERSTSINYQEQESNAAKQASRPNVGLREQGQATRHINNLHLTAAAAAVGIGLFVVWKINH</sequence>
<keyword evidence="3" id="KW-0399">Innate immunity</keyword>
<feature type="region of interest" description="Disordered" evidence="6">
    <location>
        <begin position="114"/>
        <end position="143"/>
    </location>
</feature>
<keyword evidence="9" id="KW-1185">Reference proteome</keyword>
<protein>
    <recommendedName>
        <fullName evidence="7">Caspase recruitment domain-containing protein</fullName>
    </recommendedName>
</protein>
<keyword evidence="4" id="KW-0832">Ubl conjugation</keyword>
<gene>
    <name evidence="8" type="ORF">E1301_Tti020854</name>
</gene>
<keyword evidence="2" id="KW-0597">Phosphoprotein</keyword>
<feature type="domain" description="Caspase recruitment" evidence="7">
    <location>
        <begin position="7"/>
        <end position="92"/>
    </location>
</feature>
<feature type="compositionally biased region" description="Low complexity" evidence="6">
    <location>
        <begin position="190"/>
        <end position="201"/>
    </location>
</feature>
<evidence type="ECO:0000256" key="1">
    <source>
        <dbReference type="ARBA" id="ARBA00022499"/>
    </source>
</evidence>
<feature type="region of interest" description="Disordered" evidence="6">
    <location>
        <begin position="156"/>
        <end position="276"/>
    </location>
</feature>
<dbReference type="Gene3D" id="1.10.533.10">
    <property type="entry name" value="Death Domain, Fas"/>
    <property type="match status" value="1"/>
</dbReference>
<evidence type="ECO:0000256" key="2">
    <source>
        <dbReference type="ARBA" id="ARBA00022553"/>
    </source>
</evidence>
<feature type="compositionally biased region" description="Polar residues" evidence="6">
    <location>
        <begin position="204"/>
        <end position="235"/>
    </location>
</feature>
<evidence type="ECO:0000256" key="6">
    <source>
        <dbReference type="SAM" id="MobiDB-lite"/>
    </source>
</evidence>
<feature type="compositionally biased region" description="Low complexity" evidence="6">
    <location>
        <begin position="114"/>
        <end position="131"/>
    </location>
</feature>
<name>A0A5A9P739_9TELE</name>
<dbReference type="InterPro" id="IPR011029">
    <property type="entry name" value="DEATH-like_dom_sf"/>
</dbReference>
<evidence type="ECO:0000256" key="3">
    <source>
        <dbReference type="ARBA" id="ARBA00022588"/>
    </source>
</evidence>
<accession>A0A5A9P739</accession>
<dbReference type="Pfam" id="PF16739">
    <property type="entry name" value="CARD_2"/>
    <property type="match status" value="1"/>
</dbReference>
<feature type="compositionally biased region" description="Low complexity" evidence="6">
    <location>
        <begin position="390"/>
        <end position="413"/>
    </location>
</feature>
<evidence type="ECO:0000256" key="4">
    <source>
        <dbReference type="ARBA" id="ARBA00022843"/>
    </source>
</evidence>
<dbReference type="GO" id="GO:0005737">
    <property type="term" value="C:cytoplasm"/>
    <property type="evidence" value="ECO:0007669"/>
    <property type="project" value="UniProtKB-ARBA"/>
</dbReference>
<reference evidence="8 9" key="1">
    <citation type="journal article" date="2019" name="Mol. Ecol. Resour.">
        <title>Chromosome-level genome assembly of Triplophysa tibetana, a fish adapted to the harsh high-altitude environment of the Tibetan Plateau.</title>
        <authorList>
            <person name="Yang X."/>
            <person name="Liu H."/>
            <person name="Ma Z."/>
            <person name="Zou Y."/>
            <person name="Zou M."/>
            <person name="Mao Y."/>
            <person name="Li X."/>
            <person name="Wang H."/>
            <person name="Chen T."/>
            <person name="Wang W."/>
            <person name="Yang R."/>
        </authorList>
    </citation>
    <scope>NUCLEOTIDE SEQUENCE [LARGE SCALE GENOMIC DNA]</scope>
    <source>
        <strain evidence="8">TTIB1903HZAU</strain>
        <tissue evidence="8">Muscle</tissue>
    </source>
</reference>
<feature type="region of interest" description="Disordered" evidence="6">
    <location>
        <begin position="357"/>
        <end position="424"/>
    </location>
</feature>
<evidence type="ECO:0000313" key="9">
    <source>
        <dbReference type="Proteomes" id="UP000324632"/>
    </source>
</evidence>
<keyword evidence="1" id="KW-1017">Isopeptide bond</keyword>
<dbReference type="AlphaFoldDB" id="A0A5A9P739"/>
<dbReference type="EMBL" id="SOYY01000008">
    <property type="protein sequence ID" value="KAA0717723.1"/>
    <property type="molecule type" value="Genomic_DNA"/>
</dbReference>
<comment type="caution">
    <text evidence="8">The sequence shown here is derived from an EMBL/GenBank/DDBJ whole genome shotgun (WGS) entry which is preliminary data.</text>
</comment>
<feature type="compositionally biased region" description="Low complexity" evidence="6">
    <location>
        <begin position="243"/>
        <end position="271"/>
    </location>
</feature>
<dbReference type="InterPro" id="IPR031964">
    <property type="entry name" value="CARD_dom"/>
</dbReference>
<evidence type="ECO:0000313" key="8">
    <source>
        <dbReference type="EMBL" id="KAA0717723.1"/>
    </source>
</evidence>
<evidence type="ECO:0000259" key="7">
    <source>
        <dbReference type="Pfam" id="PF16739"/>
    </source>
</evidence>
<dbReference type="Proteomes" id="UP000324632">
    <property type="component" value="Chromosome 8"/>
</dbReference>
<keyword evidence="5" id="KW-0391">Immunity</keyword>
<evidence type="ECO:0000256" key="5">
    <source>
        <dbReference type="ARBA" id="ARBA00022859"/>
    </source>
</evidence>
<dbReference type="GO" id="GO:0045087">
    <property type="term" value="P:innate immune response"/>
    <property type="evidence" value="ECO:0007669"/>
    <property type="project" value="UniProtKB-KW"/>
</dbReference>